<feature type="domain" description="Vps52 C-terminal" evidence="8">
    <location>
        <begin position="257"/>
        <end position="569"/>
    </location>
</feature>
<evidence type="ECO:0000256" key="4">
    <source>
        <dbReference type="ARBA" id="ARBA00022448"/>
    </source>
</evidence>
<dbReference type="SUPFAM" id="SSF74788">
    <property type="entry name" value="Cullin repeat-like"/>
    <property type="match status" value="1"/>
</dbReference>
<dbReference type="Pfam" id="PF04129">
    <property type="entry name" value="Vps52_CC"/>
    <property type="match status" value="1"/>
</dbReference>
<reference evidence="9 10" key="1">
    <citation type="submission" date="2024-02" db="EMBL/GenBank/DDBJ databases">
        <authorList>
            <person name="Daric V."/>
            <person name="Darras S."/>
        </authorList>
    </citation>
    <scope>NUCLEOTIDE SEQUENCE [LARGE SCALE GENOMIC DNA]</scope>
</reference>
<dbReference type="Proteomes" id="UP001642483">
    <property type="component" value="Unassembled WGS sequence"/>
</dbReference>
<evidence type="ECO:0000313" key="9">
    <source>
        <dbReference type="EMBL" id="CAK8682603.1"/>
    </source>
</evidence>
<evidence type="ECO:0000256" key="5">
    <source>
        <dbReference type="ARBA" id="ARBA00022927"/>
    </source>
</evidence>
<dbReference type="InterPro" id="IPR016159">
    <property type="entry name" value="Cullin_repeat-like_dom_sf"/>
</dbReference>
<dbReference type="PANTHER" id="PTHR14190:SF7">
    <property type="entry name" value="VACUOLAR PROTEIN SORTING-ASSOCIATED PROTEIN 52 HOMOLOG"/>
    <property type="match status" value="1"/>
</dbReference>
<feature type="domain" description="Vps52 coiled-coil" evidence="7">
    <location>
        <begin position="68"/>
        <end position="240"/>
    </location>
</feature>
<dbReference type="EMBL" id="CAWYQH010000096">
    <property type="protein sequence ID" value="CAK8682603.1"/>
    <property type="molecule type" value="Genomic_DNA"/>
</dbReference>
<evidence type="ECO:0000256" key="3">
    <source>
        <dbReference type="ARBA" id="ARBA00017083"/>
    </source>
</evidence>
<evidence type="ECO:0000256" key="2">
    <source>
        <dbReference type="ARBA" id="ARBA00008180"/>
    </source>
</evidence>
<evidence type="ECO:0000313" key="10">
    <source>
        <dbReference type="Proteomes" id="UP001642483"/>
    </source>
</evidence>
<dbReference type="PANTHER" id="PTHR14190">
    <property type="entry name" value="SUPPRESSOR OF ACTIN MUTATIONS 2/VACUOLAR PROTEIN SORTING 52"/>
    <property type="match status" value="1"/>
</dbReference>
<gene>
    <name evidence="9" type="ORF">CVLEPA_LOCUS13265</name>
</gene>
<evidence type="ECO:0000256" key="6">
    <source>
        <dbReference type="ARBA" id="ARBA00023034"/>
    </source>
</evidence>
<keyword evidence="4" id="KW-0813">Transport</keyword>
<dbReference type="InterPro" id="IPR048361">
    <property type="entry name" value="Vps52_C"/>
</dbReference>
<keyword evidence="5" id="KW-0653">Protein transport</keyword>
<keyword evidence="10" id="KW-1185">Reference proteome</keyword>
<name>A0ABP0FTF5_CLALP</name>
<sequence>MMEFGINLDNLSSVTSDDYVLDNVDEHIQENLEDELVKEALESGVDLRQYAKQIAKELQKVECDSVKDYVAESKHIACLHTQIGECDTILEHMESMLHGFQHDLSSISAEIQCLQEQSVAMNVKLKNRQSIKSELSQLVDEMVVPEIMINQIIETPVTERGFLEQLHELNHKIKFVKQHSYNETAACKDVQDIVEKLKYKAISKIREFVLQKIFSFRKPLSNYQLGQDALLNFRFFYEFLLSNERHVAKEVRDEYVETVSKVYLSYFKSYISRVMKLQFDEAAGKDDLMAIEDSSKRGFFSSSKPAVRNRSSVFTIGKRDRILVEELEAPIIVPHAAQKNEEKFSFESLFRSQHYALLDTSCREYLFICDFFMISSSAAQDLFNSILGKTLALYVKHVDTYCSDCYDSIALFLCIHIVHKYKVIMHNREVACLDRFWDTVNAILWQRFDQVVRMHIRSVVECNVNHLASIDVRPHYITRRYAEFSAAIVNINENFPNPQVEQTLSELQIEVQNFILRLAACFSERKDQLVFLINNYDMMLNVIMERTVDDSKESESFQQLLNSRTQEYVEEILAPHFGGMMAFVKECEAVIESGQTDKLGRFQQKVVPLVQGFAAGWRTSVDLISREVTRSFTNFKVGSTIVQAAFTNLIQYYHRFQKLFTQNPFKSIPAKSELVNMHLIMVEMKKYKPNF</sequence>
<evidence type="ECO:0000259" key="7">
    <source>
        <dbReference type="Pfam" id="PF04129"/>
    </source>
</evidence>
<keyword evidence="6" id="KW-0333">Golgi apparatus</keyword>
<dbReference type="InterPro" id="IPR048319">
    <property type="entry name" value="Vps52_CC"/>
</dbReference>
<comment type="subcellular location">
    <subcellularLocation>
        <location evidence="1">Golgi apparatus</location>
        <location evidence="1">trans-Golgi network</location>
    </subcellularLocation>
</comment>
<proteinExistence type="inferred from homology"/>
<evidence type="ECO:0000256" key="1">
    <source>
        <dbReference type="ARBA" id="ARBA00004601"/>
    </source>
</evidence>
<accession>A0ABP0FTF5</accession>
<protein>
    <recommendedName>
        <fullName evidence="3">Vacuolar protein sorting-associated protein 52 homolog</fullName>
    </recommendedName>
</protein>
<comment type="caution">
    <text evidence="9">The sequence shown here is derived from an EMBL/GenBank/DDBJ whole genome shotgun (WGS) entry which is preliminary data.</text>
</comment>
<dbReference type="Pfam" id="PF20655">
    <property type="entry name" value="Vps52_C"/>
    <property type="match status" value="1"/>
</dbReference>
<dbReference type="InterPro" id="IPR007258">
    <property type="entry name" value="Vps52"/>
</dbReference>
<organism evidence="9 10">
    <name type="scientific">Clavelina lepadiformis</name>
    <name type="common">Light-bulb sea squirt</name>
    <name type="synonym">Ascidia lepadiformis</name>
    <dbReference type="NCBI Taxonomy" id="159417"/>
    <lineage>
        <taxon>Eukaryota</taxon>
        <taxon>Metazoa</taxon>
        <taxon>Chordata</taxon>
        <taxon>Tunicata</taxon>
        <taxon>Ascidiacea</taxon>
        <taxon>Aplousobranchia</taxon>
        <taxon>Clavelinidae</taxon>
        <taxon>Clavelina</taxon>
    </lineage>
</organism>
<evidence type="ECO:0000259" key="8">
    <source>
        <dbReference type="Pfam" id="PF20655"/>
    </source>
</evidence>
<comment type="similarity">
    <text evidence="2">Belongs to the VPS52 family.</text>
</comment>